<evidence type="ECO:0000313" key="12">
    <source>
        <dbReference type="Proteomes" id="UP000004200"/>
    </source>
</evidence>
<evidence type="ECO:0000256" key="5">
    <source>
        <dbReference type="ARBA" id="ARBA00022801"/>
    </source>
</evidence>
<comment type="catalytic activity">
    <reaction evidence="9">
        <text>S-methyl-5'-thioadenosine + phosphate = 5-(methylsulfanyl)-alpha-D-ribose 1-phosphate + adenine</text>
        <dbReference type="Rhea" id="RHEA:11852"/>
        <dbReference type="ChEBI" id="CHEBI:16708"/>
        <dbReference type="ChEBI" id="CHEBI:17509"/>
        <dbReference type="ChEBI" id="CHEBI:43474"/>
        <dbReference type="ChEBI" id="CHEBI:58533"/>
        <dbReference type="EC" id="2.4.2.28"/>
    </reaction>
    <physiologicalReaction direction="left-to-right" evidence="9">
        <dbReference type="Rhea" id="RHEA:11853"/>
    </physiologicalReaction>
</comment>
<dbReference type="OrthoDB" id="4279at2"/>
<proteinExistence type="inferred from homology"/>
<evidence type="ECO:0000256" key="8">
    <source>
        <dbReference type="ARBA" id="ARBA00048968"/>
    </source>
</evidence>
<evidence type="ECO:0000256" key="6">
    <source>
        <dbReference type="ARBA" id="ARBA00022833"/>
    </source>
</evidence>
<keyword evidence="5" id="KW-0378">Hydrolase</keyword>
<dbReference type="PANTHER" id="PTHR30616:SF2">
    <property type="entry name" value="PURINE NUCLEOSIDE PHOSPHORYLASE LACC1"/>
    <property type="match status" value="1"/>
</dbReference>
<dbReference type="GO" id="GO:0016787">
    <property type="term" value="F:hydrolase activity"/>
    <property type="evidence" value="ECO:0007669"/>
    <property type="project" value="UniProtKB-KW"/>
</dbReference>
<evidence type="ECO:0000256" key="2">
    <source>
        <dbReference type="ARBA" id="ARBA00007353"/>
    </source>
</evidence>
<reference evidence="11 12" key="1">
    <citation type="submission" date="2011-06" db="EMBL/GenBank/DDBJ databases">
        <title>The draft genome of Thiorhodococcus drewsii AZ1.</title>
        <authorList>
            <consortium name="US DOE Joint Genome Institute (JGI-PGF)"/>
            <person name="Lucas S."/>
            <person name="Han J."/>
            <person name="Lapidus A."/>
            <person name="Cheng J.-F."/>
            <person name="Goodwin L."/>
            <person name="Pitluck S."/>
            <person name="Peters L."/>
            <person name="Land M.L."/>
            <person name="Hauser L."/>
            <person name="Vogl K."/>
            <person name="Liu Z."/>
            <person name="Imhoff J."/>
            <person name="Thiel V."/>
            <person name="Frigaard N.-U."/>
            <person name="Bryant D.A."/>
            <person name="Woyke T.J."/>
        </authorList>
    </citation>
    <scope>NUCLEOTIDE SEQUENCE [LARGE SCALE GENOMIC DNA]</scope>
    <source>
        <strain evidence="11 12">AZ1</strain>
    </source>
</reference>
<keyword evidence="6" id="KW-0862">Zinc</keyword>
<dbReference type="STRING" id="765913.ThidrDRAFT_1035"/>
<dbReference type="EMBL" id="AFWT01000005">
    <property type="protein sequence ID" value="EGV32915.1"/>
    <property type="molecule type" value="Genomic_DNA"/>
</dbReference>
<accession>G2DYC3</accession>
<dbReference type="PANTHER" id="PTHR30616">
    <property type="entry name" value="UNCHARACTERIZED PROTEIN YFIH"/>
    <property type="match status" value="1"/>
</dbReference>
<dbReference type="GO" id="GO:0005507">
    <property type="term" value="F:copper ion binding"/>
    <property type="evidence" value="ECO:0007669"/>
    <property type="project" value="TreeGrafter"/>
</dbReference>
<keyword evidence="3" id="KW-0808">Transferase</keyword>
<evidence type="ECO:0000256" key="7">
    <source>
        <dbReference type="ARBA" id="ARBA00047989"/>
    </source>
</evidence>
<gene>
    <name evidence="11" type="ORF">ThidrDRAFT_1035</name>
</gene>
<dbReference type="GO" id="GO:0017061">
    <property type="term" value="F:S-methyl-5-thioadenosine phosphorylase activity"/>
    <property type="evidence" value="ECO:0007669"/>
    <property type="project" value="UniProtKB-EC"/>
</dbReference>
<name>G2DYC3_9GAMM</name>
<dbReference type="CDD" id="cd16833">
    <property type="entry name" value="YfiH"/>
    <property type="match status" value="1"/>
</dbReference>
<dbReference type="SUPFAM" id="SSF64438">
    <property type="entry name" value="CNF1/YfiH-like putative cysteine hydrolases"/>
    <property type="match status" value="1"/>
</dbReference>
<dbReference type="NCBIfam" id="TIGR00726">
    <property type="entry name" value="peptidoglycan editing factor PgeF"/>
    <property type="match status" value="1"/>
</dbReference>
<organism evidence="11 12">
    <name type="scientific">Thiorhodococcus drewsii AZ1</name>
    <dbReference type="NCBI Taxonomy" id="765913"/>
    <lineage>
        <taxon>Bacteria</taxon>
        <taxon>Pseudomonadati</taxon>
        <taxon>Pseudomonadota</taxon>
        <taxon>Gammaproteobacteria</taxon>
        <taxon>Chromatiales</taxon>
        <taxon>Chromatiaceae</taxon>
        <taxon>Thiorhodococcus</taxon>
    </lineage>
</organism>
<dbReference type="eggNOG" id="COG1496">
    <property type="taxonomic scope" value="Bacteria"/>
</dbReference>
<protein>
    <recommendedName>
        <fullName evidence="10">Purine nucleoside phosphorylase</fullName>
    </recommendedName>
</protein>
<dbReference type="InterPro" id="IPR011324">
    <property type="entry name" value="Cytotoxic_necrot_fac-like_cat"/>
</dbReference>
<dbReference type="RefSeq" id="WP_007039750.1">
    <property type="nucleotide sequence ID" value="NZ_AFWT01000005.1"/>
</dbReference>
<evidence type="ECO:0000256" key="3">
    <source>
        <dbReference type="ARBA" id="ARBA00022679"/>
    </source>
</evidence>
<dbReference type="Proteomes" id="UP000004200">
    <property type="component" value="Unassembled WGS sequence"/>
</dbReference>
<keyword evidence="12" id="KW-1185">Reference proteome</keyword>
<evidence type="ECO:0000313" key="11">
    <source>
        <dbReference type="EMBL" id="EGV32915.1"/>
    </source>
</evidence>
<comment type="catalytic activity">
    <reaction evidence="1">
        <text>inosine + phosphate = alpha-D-ribose 1-phosphate + hypoxanthine</text>
        <dbReference type="Rhea" id="RHEA:27646"/>
        <dbReference type="ChEBI" id="CHEBI:17368"/>
        <dbReference type="ChEBI" id="CHEBI:17596"/>
        <dbReference type="ChEBI" id="CHEBI:43474"/>
        <dbReference type="ChEBI" id="CHEBI:57720"/>
        <dbReference type="EC" id="2.4.2.1"/>
    </reaction>
    <physiologicalReaction direction="left-to-right" evidence="1">
        <dbReference type="Rhea" id="RHEA:27647"/>
    </physiologicalReaction>
</comment>
<evidence type="ECO:0000256" key="10">
    <source>
        <dbReference type="RuleBase" id="RU361274"/>
    </source>
</evidence>
<dbReference type="Gene3D" id="3.60.140.10">
    <property type="entry name" value="CNF1/YfiH-like putative cysteine hydrolases"/>
    <property type="match status" value="1"/>
</dbReference>
<comment type="caution">
    <text evidence="11">The sequence shown here is derived from an EMBL/GenBank/DDBJ whole genome shotgun (WGS) entry which is preliminary data.</text>
</comment>
<keyword evidence="4" id="KW-0479">Metal-binding</keyword>
<evidence type="ECO:0000256" key="9">
    <source>
        <dbReference type="ARBA" id="ARBA00049893"/>
    </source>
</evidence>
<comment type="similarity">
    <text evidence="2 10">Belongs to the purine nucleoside phosphorylase YfiH/LACC1 family.</text>
</comment>
<dbReference type="AlphaFoldDB" id="G2DYC3"/>
<evidence type="ECO:0000256" key="4">
    <source>
        <dbReference type="ARBA" id="ARBA00022723"/>
    </source>
</evidence>
<evidence type="ECO:0000256" key="1">
    <source>
        <dbReference type="ARBA" id="ARBA00000553"/>
    </source>
</evidence>
<dbReference type="PATRIC" id="fig|765913.3.peg.1060"/>
<comment type="catalytic activity">
    <reaction evidence="7">
        <text>adenosine + H2O + H(+) = inosine + NH4(+)</text>
        <dbReference type="Rhea" id="RHEA:24408"/>
        <dbReference type="ChEBI" id="CHEBI:15377"/>
        <dbReference type="ChEBI" id="CHEBI:15378"/>
        <dbReference type="ChEBI" id="CHEBI:16335"/>
        <dbReference type="ChEBI" id="CHEBI:17596"/>
        <dbReference type="ChEBI" id="CHEBI:28938"/>
        <dbReference type="EC" id="3.5.4.4"/>
    </reaction>
    <physiologicalReaction direction="left-to-right" evidence="7">
        <dbReference type="Rhea" id="RHEA:24409"/>
    </physiologicalReaction>
</comment>
<comment type="catalytic activity">
    <reaction evidence="8">
        <text>adenosine + phosphate = alpha-D-ribose 1-phosphate + adenine</text>
        <dbReference type="Rhea" id="RHEA:27642"/>
        <dbReference type="ChEBI" id="CHEBI:16335"/>
        <dbReference type="ChEBI" id="CHEBI:16708"/>
        <dbReference type="ChEBI" id="CHEBI:43474"/>
        <dbReference type="ChEBI" id="CHEBI:57720"/>
        <dbReference type="EC" id="2.4.2.1"/>
    </reaction>
    <physiologicalReaction direction="left-to-right" evidence="8">
        <dbReference type="Rhea" id="RHEA:27643"/>
    </physiologicalReaction>
</comment>
<dbReference type="InterPro" id="IPR003730">
    <property type="entry name" value="Cu_polyphenol_OxRdtase"/>
</dbReference>
<dbReference type="InterPro" id="IPR038371">
    <property type="entry name" value="Cu_polyphenol_OxRdtase_sf"/>
</dbReference>
<dbReference type="Pfam" id="PF02578">
    <property type="entry name" value="Cu-oxidase_4"/>
    <property type="match status" value="1"/>
</dbReference>
<sequence>MNPILPDWPAPANVRAVSTTRVGGLSCGPYASLNLADHVGDDSGAVERNRRRLVQSLNLPGEPCWLNQVHGCRVVGADADGADADASVATEPGAVCAVMTADCLPLLICDDRGTRVAAVHAGWRGLAGGVIESAIDAVGGAPERLLVWLGPAIGPDAFEVGPEVREAFVAGSPEAVDAFRSSAGGSKDERWLADLFTLARQRLARRGVRRVFGGGDCTLSQPERFFSYRRDGVTGRMASLIWLAP</sequence>